<evidence type="ECO:0000313" key="4">
    <source>
        <dbReference type="Proteomes" id="UP001237642"/>
    </source>
</evidence>
<accession>A0AAD8IAP8</accession>
<organism evidence="3 4">
    <name type="scientific">Heracleum sosnowskyi</name>
    <dbReference type="NCBI Taxonomy" id="360622"/>
    <lineage>
        <taxon>Eukaryota</taxon>
        <taxon>Viridiplantae</taxon>
        <taxon>Streptophyta</taxon>
        <taxon>Embryophyta</taxon>
        <taxon>Tracheophyta</taxon>
        <taxon>Spermatophyta</taxon>
        <taxon>Magnoliopsida</taxon>
        <taxon>eudicotyledons</taxon>
        <taxon>Gunneridae</taxon>
        <taxon>Pentapetalae</taxon>
        <taxon>asterids</taxon>
        <taxon>campanulids</taxon>
        <taxon>Apiales</taxon>
        <taxon>Apiaceae</taxon>
        <taxon>Apioideae</taxon>
        <taxon>apioid superclade</taxon>
        <taxon>Tordylieae</taxon>
        <taxon>Tordyliinae</taxon>
        <taxon>Heracleum</taxon>
    </lineage>
</organism>
<keyword evidence="2" id="KW-0067">ATP-binding</keyword>
<dbReference type="SUPFAM" id="SSF53067">
    <property type="entry name" value="Actin-like ATPase domain"/>
    <property type="match status" value="1"/>
</dbReference>
<dbReference type="SUPFAM" id="SSF100920">
    <property type="entry name" value="Heat shock protein 70kD (HSP70), peptide-binding domain"/>
    <property type="match status" value="1"/>
</dbReference>
<keyword evidence="4" id="KW-1185">Reference proteome</keyword>
<dbReference type="AlphaFoldDB" id="A0AAD8IAP8"/>
<evidence type="ECO:0000256" key="1">
    <source>
        <dbReference type="ARBA" id="ARBA00022741"/>
    </source>
</evidence>
<dbReference type="Proteomes" id="UP001237642">
    <property type="component" value="Unassembled WGS sequence"/>
</dbReference>
<dbReference type="GO" id="GO:0005524">
    <property type="term" value="F:ATP binding"/>
    <property type="evidence" value="ECO:0007669"/>
    <property type="project" value="UniProtKB-KW"/>
</dbReference>
<evidence type="ECO:0000313" key="3">
    <source>
        <dbReference type="EMBL" id="KAK1382342.1"/>
    </source>
</evidence>
<dbReference type="PANTHER" id="PTHR19375">
    <property type="entry name" value="HEAT SHOCK PROTEIN 70KDA"/>
    <property type="match status" value="1"/>
</dbReference>
<dbReference type="Gene3D" id="2.60.34.10">
    <property type="entry name" value="Substrate Binding Domain Of DNAk, Chain A, domain 1"/>
    <property type="match status" value="1"/>
</dbReference>
<dbReference type="Gene3D" id="3.30.420.40">
    <property type="match status" value="2"/>
</dbReference>
<evidence type="ECO:0000256" key="2">
    <source>
        <dbReference type="ARBA" id="ARBA00022840"/>
    </source>
</evidence>
<proteinExistence type="predicted"/>
<comment type="caution">
    <text evidence="3">The sequence shown here is derived from an EMBL/GenBank/DDBJ whole genome shotgun (WGS) entry which is preliminary data.</text>
</comment>
<dbReference type="InterPro" id="IPR043129">
    <property type="entry name" value="ATPase_NBD"/>
</dbReference>
<sequence>MGLVEQATDDAGLHKNEIDEIVLVGGSTRIENVRQLLKDYFNGLKPNMGVNPDEVVAYGATVLGGILSGEEVYESLPDLIFWQRFPVSLGIETKDGLVTKLIHRNSIDLTPTRRSHVITTLKDQQTNVSIKVFQGQSKFTKNCRLLGKFNLSGITLAPRFVLENMGELWYG</sequence>
<dbReference type="PRINTS" id="PR00301">
    <property type="entry name" value="HEATSHOCK70"/>
</dbReference>
<dbReference type="InterPro" id="IPR029047">
    <property type="entry name" value="HSP70_peptide-bd_sf"/>
</dbReference>
<reference evidence="3" key="1">
    <citation type="submission" date="2023-02" db="EMBL/GenBank/DDBJ databases">
        <title>Genome of toxic invasive species Heracleum sosnowskyi carries increased number of genes despite the absence of recent whole-genome duplications.</title>
        <authorList>
            <person name="Schelkunov M."/>
            <person name="Shtratnikova V."/>
            <person name="Makarenko M."/>
            <person name="Klepikova A."/>
            <person name="Omelchenko D."/>
            <person name="Novikova G."/>
            <person name="Obukhova E."/>
            <person name="Bogdanov V."/>
            <person name="Penin A."/>
            <person name="Logacheva M."/>
        </authorList>
    </citation>
    <scope>NUCLEOTIDE SEQUENCE</scope>
    <source>
        <strain evidence="3">Hsosn_3</strain>
        <tissue evidence="3">Leaf</tissue>
    </source>
</reference>
<dbReference type="GO" id="GO:0140662">
    <property type="term" value="F:ATP-dependent protein folding chaperone"/>
    <property type="evidence" value="ECO:0007669"/>
    <property type="project" value="InterPro"/>
</dbReference>
<dbReference type="Pfam" id="PF00012">
    <property type="entry name" value="HSP70"/>
    <property type="match status" value="1"/>
</dbReference>
<protein>
    <submittedName>
        <fullName evidence="3">Uncharacterized protein</fullName>
    </submittedName>
</protein>
<dbReference type="InterPro" id="IPR013126">
    <property type="entry name" value="Hsp_70_fam"/>
</dbReference>
<name>A0AAD8IAP8_9APIA</name>
<gene>
    <name evidence="3" type="ORF">POM88_020077</name>
</gene>
<dbReference type="EMBL" id="JAUIZM010000005">
    <property type="protein sequence ID" value="KAK1382342.1"/>
    <property type="molecule type" value="Genomic_DNA"/>
</dbReference>
<reference evidence="3" key="2">
    <citation type="submission" date="2023-05" db="EMBL/GenBank/DDBJ databases">
        <authorList>
            <person name="Schelkunov M.I."/>
        </authorList>
    </citation>
    <scope>NUCLEOTIDE SEQUENCE</scope>
    <source>
        <strain evidence="3">Hsosn_3</strain>
        <tissue evidence="3">Leaf</tissue>
    </source>
</reference>
<keyword evidence="1" id="KW-0547">Nucleotide-binding</keyword>